<keyword evidence="2 4" id="KW-0863">Zinc-finger</keyword>
<dbReference type="InterPro" id="IPR047134">
    <property type="entry name" value="RNF4"/>
</dbReference>
<evidence type="ECO:0000313" key="7">
    <source>
        <dbReference type="EMBL" id="OQR97820.1"/>
    </source>
</evidence>
<feature type="compositionally biased region" description="Polar residues" evidence="5">
    <location>
        <begin position="1"/>
        <end position="12"/>
    </location>
</feature>
<evidence type="ECO:0000256" key="4">
    <source>
        <dbReference type="PROSITE-ProRule" id="PRU00175"/>
    </source>
</evidence>
<feature type="compositionally biased region" description="Acidic residues" evidence="5">
    <location>
        <begin position="22"/>
        <end position="31"/>
    </location>
</feature>
<evidence type="ECO:0000256" key="3">
    <source>
        <dbReference type="ARBA" id="ARBA00022833"/>
    </source>
</evidence>
<dbReference type="PANTHER" id="PTHR23041:SF78">
    <property type="entry name" value="E3 UBIQUITIN-PROTEIN LIGASE RNF4"/>
    <property type="match status" value="1"/>
</dbReference>
<dbReference type="PROSITE" id="PS50089">
    <property type="entry name" value="ZF_RING_2"/>
    <property type="match status" value="1"/>
</dbReference>
<keyword evidence="1" id="KW-0479">Metal-binding</keyword>
<evidence type="ECO:0000256" key="2">
    <source>
        <dbReference type="ARBA" id="ARBA00022771"/>
    </source>
</evidence>
<dbReference type="OrthoDB" id="61516at2759"/>
<dbReference type="PANTHER" id="PTHR23041">
    <property type="entry name" value="RING FINGER DOMAIN-CONTAINING"/>
    <property type="match status" value="1"/>
</dbReference>
<name>A0A1V9ZJ26_ACHHY</name>
<feature type="domain" description="RING-type" evidence="6">
    <location>
        <begin position="65"/>
        <end position="105"/>
    </location>
</feature>
<evidence type="ECO:0000313" key="8">
    <source>
        <dbReference type="Proteomes" id="UP000243579"/>
    </source>
</evidence>
<reference evidence="7 8" key="1">
    <citation type="journal article" date="2014" name="Genome Biol. Evol.">
        <title>The secreted proteins of Achlya hypogyna and Thraustotheca clavata identify the ancestral oomycete secretome and reveal gene acquisitions by horizontal gene transfer.</title>
        <authorList>
            <person name="Misner I."/>
            <person name="Blouin N."/>
            <person name="Leonard G."/>
            <person name="Richards T.A."/>
            <person name="Lane C.E."/>
        </authorList>
    </citation>
    <scope>NUCLEOTIDE SEQUENCE [LARGE SCALE GENOMIC DNA]</scope>
    <source>
        <strain evidence="7 8">ATCC 48635</strain>
    </source>
</reference>
<dbReference type="AlphaFoldDB" id="A0A1V9ZJ26"/>
<protein>
    <recommendedName>
        <fullName evidence="6">RING-type domain-containing protein</fullName>
    </recommendedName>
</protein>
<sequence length="201" mass="22309">MTSTENAVAQRQGTKRAVTDSSTEDTEDDEAHELLQAAKRARVCDAARAKRRRAQQQRAQRPFRCPVCLETLSGTILECGECAHVFCEACLRECLKRQQRCPMCRRDPAPLRRNRPVERLVASLPEACPFLDMGCWAVLTRATASAHALACDFASFTCAYCTHDGRRRDHNDHACPGHEPSLPPSTTPAHLTDPPAQNTVL</sequence>
<dbReference type="InterPro" id="IPR001841">
    <property type="entry name" value="Znf_RING"/>
</dbReference>
<evidence type="ECO:0000256" key="5">
    <source>
        <dbReference type="SAM" id="MobiDB-lite"/>
    </source>
</evidence>
<dbReference type="GO" id="GO:0008270">
    <property type="term" value="F:zinc ion binding"/>
    <property type="evidence" value="ECO:0007669"/>
    <property type="project" value="UniProtKB-KW"/>
</dbReference>
<dbReference type="PROSITE" id="PS00518">
    <property type="entry name" value="ZF_RING_1"/>
    <property type="match status" value="1"/>
</dbReference>
<dbReference type="STRING" id="1202772.A0A1V9ZJ26"/>
<dbReference type="SUPFAM" id="SSF57850">
    <property type="entry name" value="RING/U-box"/>
    <property type="match status" value="1"/>
</dbReference>
<dbReference type="SUPFAM" id="SSF49599">
    <property type="entry name" value="TRAF domain-like"/>
    <property type="match status" value="1"/>
</dbReference>
<gene>
    <name evidence="7" type="ORF">ACHHYP_20453</name>
</gene>
<dbReference type="Pfam" id="PF13923">
    <property type="entry name" value="zf-C3HC4_2"/>
    <property type="match status" value="1"/>
</dbReference>
<dbReference type="EMBL" id="JNBR01000096">
    <property type="protein sequence ID" value="OQR97820.1"/>
    <property type="molecule type" value="Genomic_DNA"/>
</dbReference>
<dbReference type="Gene3D" id="3.30.40.10">
    <property type="entry name" value="Zinc/RING finger domain, C3HC4 (zinc finger)"/>
    <property type="match status" value="2"/>
</dbReference>
<comment type="caution">
    <text evidence="7">The sequence shown here is derived from an EMBL/GenBank/DDBJ whole genome shotgun (WGS) entry which is preliminary data.</text>
</comment>
<feature type="region of interest" description="Disordered" evidence="5">
    <location>
        <begin position="172"/>
        <end position="201"/>
    </location>
</feature>
<dbReference type="InterPro" id="IPR017907">
    <property type="entry name" value="Znf_RING_CS"/>
</dbReference>
<evidence type="ECO:0000256" key="1">
    <source>
        <dbReference type="ARBA" id="ARBA00022723"/>
    </source>
</evidence>
<feature type="region of interest" description="Disordered" evidence="5">
    <location>
        <begin position="1"/>
        <end position="32"/>
    </location>
</feature>
<organism evidence="7 8">
    <name type="scientific">Achlya hypogyna</name>
    <name type="common">Oomycete</name>
    <name type="synonym">Protoachlya hypogyna</name>
    <dbReference type="NCBI Taxonomy" id="1202772"/>
    <lineage>
        <taxon>Eukaryota</taxon>
        <taxon>Sar</taxon>
        <taxon>Stramenopiles</taxon>
        <taxon>Oomycota</taxon>
        <taxon>Saprolegniomycetes</taxon>
        <taxon>Saprolegniales</taxon>
        <taxon>Achlyaceae</taxon>
        <taxon>Achlya</taxon>
    </lineage>
</organism>
<proteinExistence type="predicted"/>
<keyword evidence="8" id="KW-1185">Reference proteome</keyword>
<dbReference type="InterPro" id="IPR013083">
    <property type="entry name" value="Znf_RING/FYVE/PHD"/>
</dbReference>
<dbReference type="Proteomes" id="UP000243579">
    <property type="component" value="Unassembled WGS sequence"/>
</dbReference>
<accession>A0A1V9ZJ26</accession>
<dbReference type="SMART" id="SM00184">
    <property type="entry name" value="RING"/>
    <property type="match status" value="1"/>
</dbReference>
<keyword evidence="3" id="KW-0862">Zinc</keyword>
<evidence type="ECO:0000259" key="6">
    <source>
        <dbReference type="PROSITE" id="PS50089"/>
    </source>
</evidence>